<feature type="transmembrane region" description="Helical" evidence="7">
    <location>
        <begin position="30"/>
        <end position="51"/>
    </location>
</feature>
<feature type="transmembrane region" description="Helical" evidence="7">
    <location>
        <begin position="392"/>
        <end position="412"/>
    </location>
</feature>
<evidence type="ECO:0000259" key="8">
    <source>
        <dbReference type="Pfam" id="PF02687"/>
    </source>
</evidence>
<comment type="caution">
    <text evidence="9">The sequence shown here is derived from an EMBL/GenBank/DDBJ whole genome shotgun (WGS) entry which is preliminary data.</text>
</comment>
<evidence type="ECO:0000256" key="2">
    <source>
        <dbReference type="ARBA" id="ARBA00022475"/>
    </source>
</evidence>
<evidence type="ECO:0000256" key="3">
    <source>
        <dbReference type="ARBA" id="ARBA00022692"/>
    </source>
</evidence>
<evidence type="ECO:0000256" key="6">
    <source>
        <dbReference type="SAM" id="MobiDB-lite"/>
    </source>
</evidence>
<feature type="transmembrane region" description="Helical" evidence="7">
    <location>
        <begin position="931"/>
        <end position="953"/>
    </location>
</feature>
<feature type="compositionally biased region" description="Low complexity" evidence="6">
    <location>
        <begin position="197"/>
        <end position="210"/>
    </location>
</feature>
<keyword evidence="2" id="KW-1003">Cell membrane</keyword>
<organism evidence="9 10">
    <name type="scientific">Lautropia dentalis</name>
    <dbReference type="NCBI Taxonomy" id="2490857"/>
    <lineage>
        <taxon>Bacteria</taxon>
        <taxon>Pseudomonadati</taxon>
        <taxon>Pseudomonadota</taxon>
        <taxon>Betaproteobacteria</taxon>
        <taxon>Burkholderiales</taxon>
        <taxon>Burkholderiaceae</taxon>
        <taxon>Lautropia</taxon>
    </lineage>
</organism>
<keyword evidence="5 7" id="KW-0472">Membrane</keyword>
<keyword evidence="4 7" id="KW-1133">Transmembrane helix</keyword>
<evidence type="ECO:0000256" key="5">
    <source>
        <dbReference type="ARBA" id="ARBA00023136"/>
    </source>
</evidence>
<feature type="domain" description="ABC3 transporter permease C-terminal" evidence="8">
    <location>
        <begin position="395"/>
        <end position="513"/>
    </location>
</feature>
<dbReference type="Pfam" id="PF02687">
    <property type="entry name" value="FtsX"/>
    <property type="match status" value="2"/>
</dbReference>
<dbReference type="PANTHER" id="PTHR30287:SF1">
    <property type="entry name" value="INNER MEMBRANE PROTEIN"/>
    <property type="match status" value="1"/>
</dbReference>
<name>A0A3R8MV22_9BURK</name>
<reference evidence="9 10" key="1">
    <citation type="submission" date="2018-11" db="EMBL/GenBank/DDBJ databases">
        <title>Genome sequencing of Lautropia sp. KCOM 2505 (= ChDC F240).</title>
        <authorList>
            <person name="Kook J.-K."/>
            <person name="Park S.-N."/>
            <person name="Lim Y.K."/>
        </authorList>
    </citation>
    <scope>NUCLEOTIDE SEQUENCE [LARGE SCALE GENOMIC DNA]</scope>
    <source>
        <strain evidence="9 10">KCOM 2505</strain>
    </source>
</reference>
<feature type="transmembrane region" description="Helical" evidence="7">
    <location>
        <begin position="605"/>
        <end position="628"/>
    </location>
</feature>
<feature type="region of interest" description="Disordered" evidence="6">
    <location>
        <begin position="177"/>
        <end position="265"/>
    </location>
</feature>
<dbReference type="GO" id="GO:0005886">
    <property type="term" value="C:plasma membrane"/>
    <property type="evidence" value="ECO:0007669"/>
    <property type="project" value="UniProtKB-SubCell"/>
</dbReference>
<feature type="transmembrane region" description="Helical" evidence="7">
    <location>
        <begin position="887"/>
        <end position="911"/>
    </location>
</feature>
<protein>
    <submittedName>
        <fullName evidence="9">FtsX-like permease family protein</fullName>
    </submittedName>
</protein>
<feature type="transmembrane region" description="Helical" evidence="7">
    <location>
        <begin position="846"/>
        <end position="866"/>
    </location>
</feature>
<feature type="compositionally biased region" description="Low complexity" evidence="6">
    <location>
        <begin position="248"/>
        <end position="264"/>
    </location>
</feature>
<gene>
    <name evidence="9" type="ORF">EHV23_06485</name>
</gene>
<evidence type="ECO:0000256" key="1">
    <source>
        <dbReference type="ARBA" id="ARBA00004651"/>
    </source>
</evidence>
<keyword evidence="3 7" id="KW-0812">Transmembrane</keyword>
<feature type="compositionally biased region" description="Acidic residues" evidence="6">
    <location>
        <begin position="123"/>
        <end position="132"/>
    </location>
</feature>
<feature type="compositionally biased region" description="Low complexity" evidence="6">
    <location>
        <begin position="223"/>
        <end position="238"/>
    </location>
</feature>
<evidence type="ECO:0000313" key="10">
    <source>
        <dbReference type="Proteomes" id="UP000270261"/>
    </source>
</evidence>
<dbReference type="AlphaFoldDB" id="A0A3R8MV22"/>
<dbReference type="Proteomes" id="UP000270261">
    <property type="component" value="Unassembled WGS sequence"/>
</dbReference>
<evidence type="ECO:0000313" key="9">
    <source>
        <dbReference type="EMBL" id="RRN45783.1"/>
    </source>
</evidence>
<proteinExistence type="predicted"/>
<comment type="subcellular location">
    <subcellularLocation>
        <location evidence="1">Cell membrane</location>
        <topology evidence="1">Multi-pass membrane protein</topology>
    </subcellularLocation>
</comment>
<evidence type="ECO:0000256" key="7">
    <source>
        <dbReference type="SAM" id="Phobius"/>
    </source>
</evidence>
<sequence>MSQPSASSPRISSLRLSWLLLWRDFRARELNLLLMALLVAVAAVTTVGFFVDRLDRALNEQALHLLGADLVVRADRPVPEAWAQRATASGLQVAHTVSFPSMAMADHAGPQPHAGPQDRGDASDPDLNADEELPPTQLASVLAVSQRYPLRGVLTVTPDAVNPDFCTSGGSGNTAAGGHMVGTGGKDAVTLHPGDRPAGATGAAAAMQPGTGSGQTAGSEQSAGPGQVAGAAAQPGTGRQLAPVSQPGTGKTSSTSETGETLGLPIDCAPAPGTVFVDEALAQSLDLKLGERLTLGNRSFVISRFILMEPSRGASFVNFAPRLMLALDDLPSTGLTGPGSRLTYGLLVAGPAQAMSDYQTWLRPQLGAGQHLENLDDGRPEIQNTLTRARQFLALVSLLSALIAAVAIGLGARRFAERHLDGFAILKAMGLSQRLLARALGLEMLWLALAGGVLGVTLGWAAHHALIGLARVVLETSLPAASAWPALQALLVAVVLVLGFAAVPVLRLSGITPLRVLRRDLGAPGLSVWLVLGVSLGAFAVLLLWLVGDTRLALLALGGFVLAAVVFVLLAMGGVWLASRLRPRAARPGWGLILRLSLTGWSRRLSMTAVQIVALTVGLMALLLLTVIRNDLLAAWQQAAPPDAPNRFVINIQPDQQQTVHQILDEAGLGPVTLYPMVRGRLVAINDRPVRPEDYPEDRARRLVDREFNLSYASQLPAHNQQARGRWIDPEAAEVSAETGIMDTLGLSLGDRLCFDVGGQTSEMTLVGARELKWDSMQVNFFMIGSPAVLASQPQNLITAFHVPAGKEGVVRRLSAAMPNLTIIDTGVIGAQIQSMIGQVVSAVQFLFLFTVAAGCVVLYAAMGSLRDERVAEVALMRALGASRRQLGLAQLVELSATGLLAGLMGAAGATVMGWQLARQVFDFAYQPSPWLLAGSILASTVFIVLAGGWNVWHLLDTPPLRALRGS</sequence>
<feature type="transmembrane region" description="Helical" evidence="7">
    <location>
        <begin position="526"/>
        <end position="547"/>
    </location>
</feature>
<feature type="transmembrane region" description="Helical" evidence="7">
    <location>
        <begin position="553"/>
        <end position="578"/>
    </location>
</feature>
<dbReference type="InterPro" id="IPR038766">
    <property type="entry name" value="Membrane_comp_ABC_pdt"/>
</dbReference>
<evidence type="ECO:0000256" key="4">
    <source>
        <dbReference type="ARBA" id="ARBA00022989"/>
    </source>
</evidence>
<dbReference type="EMBL" id="RRUE01000001">
    <property type="protein sequence ID" value="RRN45783.1"/>
    <property type="molecule type" value="Genomic_DNA"/>
</dbReference>
<feature type="transmembrane region" description="Helical" evidence="7">
    <location>
        <begin position="444"/>
        <end position="463"/>
    </location>
</feature>
<dbReference type="InterPro" id="IPR003838">
    <property type="entry name" value="ABC3_permease_C"/>
</dbReference>
<accession>A0A3R8MV22</accession>
<dbReference type="OrthoDB" id="5292592at2"/>
<feature type="domain" description="ABC3 transporter permease C-terminal" evidence="8">
    <location>
        <begin position="846"/>
        <end position="960"/>
    </location>
</feature>
<dbReference type="RefSeq" id="WP_125095210.1">
    <property type="nucleotide sequence ID" value="NZ_RRUE01000001.1"/>
</dbReference>
<keyword evidence="10" id="KW-1185">Reference proteome</keyword>
<feature type="region of interest" description="Disordered" evidence="6">
    <location>
        <begin position="103"/>
        <end position="132"/>
    </location>
</feature>
<feature type="transmembrane region" description="Helical" evidence="7">
    <location>
        <begin position="483"/>
        <end position="506"/>
    </location>
</feature>
<dbReference type="PANTHER" id="PTHR30287">
    <property type="entry name" value="MEMBRANE COMPONENT OF PREDICTED ABC SUPERFAMILY METABOLITE UPTAKE TRANSPORTER"/>
    <property type="match status" value="1"/>
</dbReference>